<evidence type="ECO:0000313" key="3">
    <source>
        <dbReference type="Proteomes" id="UP000799436"/>
    </source>
</evidence>
<dbReference type="AlphaFoldDB" id="A0A6G1LCP6"/>
<organism evidence="2 3">
    <name type="scientific">Teratosphaeria nubilosa</name>
    <dbReference type="NCBI Taxonomy" id="161662"/>
    <lineage>
        <taxon>Eukaryota</taxon>
        <taxon>Fungi</taxon>
        <taxon>Dikarya</taxon>
        <taxon>Ascomycota</taxon>
        <taxon>Pezizomycotina</taxon>
        <taxon>Dothideomycetes</taxon>
        <taxon>Dothideomycetidae</taxon>
        <taxon>Mycosphaerellales</taxon>
        <taxon>Teratosphaeriaceae</taxon>
        <taxon>Teratosphaeria</taxon>
    </lineage>
</organism>
<feature type="domain" description="BTB" evidence="1">
    <location>
        <begin position="17"/>
        <end position="76"/>
    </location>
</feature>
<accession>A0A6G1LCP6</accession>
<dbReference type="PROSITE" id="PS50097">
    <property type="entry name" value="BTB"/>
    <property type="match status" value="1"/>
</dbReference>
<dbReference type="Gene3D" id="3.30.710.10">
    <property type="entry name" value="Potassium Channel Kv1.1, Chain A"/>
    <property type="match status" value="1"/>
</dbReference>
<dbReference type="OrthoDB" id="6359816at2759"/>
<dbReference type="PANTHER" id="PTHR47843:SF5">
    <property type="entry name" value="BTB_POZ DOMAIN PROTEIN"/>
    <property type="match status" value="1"/>
</dbReference>
<gene>
    <name evidence="2" type="ORF">EJ03DRAFT_373569</name>
</gene>
<protein>
    <recommendedName>
        <fullName evidence="1">BTB domain-containing protein</fullName>
    </recommendedName>
</protein>
<dbReference type="Proteomes" id="UP000799436">
    <property type="component" value="Unassembled WGS sequence"/>
</dbReference>
<reference evidence="2" key="1">
    <citation type="journal article" date="2020" name="Stud. Mycol.">
        <title>101 Dothideomycetes genomes: a test case for predicting lifestyles and emergence of pathogens.</title>
        <authorList>
            <person name="Haridas S."/>
            <person name="Albert R."/>
            <person name="Binder M."/>
            <person name="Bloem J."/>
            <person name="Labutti K."/>
            <person name="Salamov A."/>
            <person name="Andreopoulos B."/>
            <person name="Baker S."/>
            <person name="Barry K."/>
            <person name="Bills G."/>
            <person name="Bluhm B."/>
            <person name="Cannon C."/>
            <person name="Castanera R."/>
            <person name="Culley D."/>
            <person name="Daum C."/>
            <person name="Ezra D."/>
            <person name="Gonzalez J."/>
            <person name="Henrissat B."/>
            <person name="Kuo A."/>
            <person name="Liang C."/>
            <person name="Lipzen A."/>
            <person name="Lutzoni F."/>
            <person name="Magnuson J."/>
            <person name="Mondo S."/>
            <person name="Nolan M."/>
            <person name="Ohm R."/>
            <person name="Pangilinan J."/>
            <person name="Park H.-J."/>
            <person name="Ramirez L."/>
            <person name="Alfaro M."/>
            <person name="Sun H."/>
            <person name="Tritt A."/>
            <person name="Yoshinaga Y."/>
            <person name="Zwiers L.-H."/>
            <person name="Turgeon B."/>
            <person name="Goodwin S."/>
            <person name="Spatafora J."/>
            <person name="Crous P."/>
            <person name="Grigoriev I."/>
        </authorList>
    </citation>
    <scope>NUCLEOTIDE SEQUENCE</scope>
    <source>
        <strain evidence="2">CBS 116005</strain>
    </source>
</reference>
<dbReference type="SUPFAM" id="SSF54695">
    <property type="entry name" value="POZ domain"/>
    <property type="match status" value="1"/>
</dbReference>
<evidence type="ECO:0000259" key="1">
    <source>
        <dbReference type="PROSITE" id="PS50097"/>
    </source>
</evidence>
<name>A0A6G1LCP6_9PEZI</name>
<dbReference type="EMBL" id="ML995824">
    <property type="protein sequence ID" value="KAF2770711.1"/>
    <property type="molecule type" value="Genomic_DNA"/>
</dbReference>
<keyword evidence="3" id="KW-1185">Reference proteome</keyword>
<dbReference type="InterPro" id="IPR011333">
    <property type="entry name" value="SKP1/BTB/POZ_sf"/>
</dbReference>
<dbReference type="PANTHER" id="PTHR47843">
    <property type="entry name" value="BTB DOMAIN-CONTAINING PROTEIN-RELATED"/>
    <property type="match status" value="1"/>
</dbReference>
<dbReference type="CDD" id="cd18186">
    <property type="entry name" value="BTB_POZ_ZBTB_KLHL-like"/>
    <property type="match status" value="1"/>
</dbReference>
<evidence type="ECO:0000313" key="2">
    <source>
        <dbReference type="EMBL" id="KAF2770711.1"/>
    </source>
</evidence>
<proteinExistence type="predicted"/>
<sequence length="152" mass="16601">MATSAVSDKLWKTGDYSDLTIRCGSREWKVHKAVLCTQCEFFEAACNGRFKEAGTNTIEMHEDDPQAIELMLLALYGYNYAEKCAADTDTSLKCHASLVPISPTGAWTSNEFANAVDTVYAKGDTAGEQLKATVIKIIIDNATTLLHDEAGR</sequence>
<dbReference type="Pfam" id="PF00651">
    <property type="entry name" value="BTB"/>
    <property type="match status" value="1"/>
</dbReference>
<dbReference type="InterPro" id="IPR000210">
    <property type="entry name" value="BTB/POZ_dom"/>
</dbReference>